<keyword evidence="3 9" id="KW-0812">Transmembrane</keyword>
<evidence type="ECO:0000256" key="7">
    <source>
        <dbReference type="ARBA" id="ARBA00023136"/>
    </source>
</evidence>
<dbReference type="PANTHER" id="PTHR24221:SF503">
    <property type="entry name" value="MITOCHONDRIAL POTASSIUM CHANNEL ATP-BINDING SUBUNIT"/>
    <property type="match status" value="1"/>
</dbReference>
<feature type="domain" description="ABC transmembrane type-1" evidence="11">
    <location>
        <begin position="1"/>
        <end position="268"/>
    </location>
</feature>
<dbReference type="SMART" id="SM00382">
    <property type="entry name" value="AAA"/>
    <property type="match status" value="1"/>
</dbReference>
<dbReference type="Pfam" id="PF00664">
    <property type="entry name" value="ABC_membrane"/>
    <property type="match status" value="1"/>
</dbReference>
<accession>A0A0C3HHH5</accession>
<comment type="similarity">
    <text evidence="8">Belongs to the ABC transporter superfamily. ABCB family. Heavy Metal importer (TC 3.A.1.210) subfamily.</text>
</comment>
<dbReference type="Gene3D" id="3.40.50.300">
    <property type="entry name" value="P-loop containing nucleotide triphosphate hydrolases"/>
    <property type="match status" value="1"/>
</dbReference>
<feature type="domain" description="ABC transporter" evidence="10">
    <location>
        <begin position="304"/>
        <end position="540"/>
    </location>
</feature>
<reference evidence="13" key="2">
    <citation type="submission" date="2015-01" db="EMBL/GenBank/DDBJ databases">
        <title>Evolutionary Origins and Diversification of the Mycorrhizal Mutualists.</title>
        <authorList>
            <consortium name="DOE Joint Genome Institute"/>
            <consortium name="Mycorrhizal Genomics Consortium"/>
            <person name="Kohler A."/>
            <person name="Kuo A."/>
            <person name="Nagy L.G."/>
            <person name="Floudas D."/>
            <person name="Copeland A."/>
            <person name="Barry K.W."/>
            <person name="Cichocki N."/>
            <person name="Veneault-Fourrey C."/>
            <person name="LaButti K."/>
            <person name="Lindquist E.A."/>
            <person name="Lipzen A."/>
            <person name="Lundell T."/>
            <person name="Morin E."/>
            <person name="Murat C."/>
            <person name="Riley R."/>
            <person name="Ohm R."/>
            <person name="Sun H."/>
            <person name="Tunlid A."/>
            <person name="Henrissat B."/>
            <person name="Grigoriev I.V."/>
            <person name="Hibbett D.S."/>
            <person name="Martin F."/>
        </authorList>
    </citation>
    <scope>NUCLEOTIDE SEQUENCE [LARGE SCALE GENOMIC DNA]</scope>
    <source>
        <strain evidence="13">Zn</strain>
    </source>
</reference>
<gene>
    <name evidence="12" type="ORF">OIDMADRAFT_196334</name>
</gene>
<dbReference type="STRING" id="913774.A0A0C3HHH5"/>
<keyword evidence="5" id="KW-0067">ATP-binding</keyword>
<comment type="subcellular location">
    <subcellularLocation>
        <location evidence="1">Membrane</location>
        <topology evidence="1">Multi-pass membrane protein</topology>
    </subcellularLocation>
</comment>
<evidence type="ECO:0000313" key="12">
    <source>
        <dbReference type="EMBL" id="KIN01787.1"/>
    </source>
</evidence>
<dbReference type="SUPFAM" id="SSF52540">
    <property type="entry name" value="P-loop containing nucleoside triphosphate hydrolases"/>
    <property type="match status" value="1"/>
</dbReference>
<dbReference type="Gene3D" id="1.20.1560.10">
    <property type="entry name" value="ABC transporter type 1, transmembrane domain"/>
    <property type="match status" value="1"/>
</dbReference>
<dbReference type="PROSITE" id="PS50893">
    <property type="entry name" value="ABC_TRANSPORTER_2"/>
    <property type="match status" value="1"/>
</dbReference>
<dbReference type="GO" id="GO:0140359">
    <property type="term" value="F:ABC-type transporter activity"/>
    <property type="evidence" value="ECO:0007669"/>
    <property type="project" value="InterPro"/>
</dbReference>
<evidence type="ECO:0000256" key="8">
    <source>
        <dbReference type="ARBA" id="ARBA00024363"/>
    </source>
</evidence>
<evidence type="ECO:0000259" key="10">
    <source>
        <dbReference type="PROSITE" id="PS50893"/>
    </source>
</evidence>
<dbReference type="Pfam" id="PF00005">
    <property type="entry name" value="ABC_tran"/>
    <property type="match status" value="1"/>
</dbReference>
<dbReference type="HOGENOM" id="CLU_000604_84_3_1"/>
<feature type="transmembrane region" description="Helical" evidence="9">
    <location>
        <begin position="126"/>
        <end position="147"/>
    </location>
</feature>
<dbReference type="InterPro" id="IPR027417">
    <property type="entry name" value="P-loop_NTPase"/>
</dbReference>
<name>A0A0C3HHH5_OIDMZ</name>
<keyword evidence="13" id="KW-1185">Reference proteome</keyword>
<evidence type="ECO:0000259" key="11">
    <source>
        <dbReference type="PROSITE" id="PS50929"/>
    </source>
</evidence>
<evidence type="ECO:0000256" key="3">
    <source>
        <dbReference type="ARBA" id="ARBA00022692"/>
    </source>
</evidence>
<dbReference type="PROSITE" id="PS00211">
    <property type="entry name" value="ABC_TRANSPORTER_1"/>
    <property type="match status" value="1"/>
</dbReference>
<evidence type="ECO:0008006" key="14">
    <source>
        <dbReference type="Google" id="ProtNLM"/>
    </source>
</evidence>
<feature type="transmembrane region" description="Helical" evidence="9">
    <location>
        <begin position="20"/>
        <end position="42"/>
    </location>
</feature>
<dbReference type="FunFam" id="3.40.50.300:FF:000287">
    <property type="entry name" value="Multidrug ABC transporter ATP-binding protein"/>
    <property type="match status" value="1"/>
</dbReference>
<dbReference type="InterPro" id="IPR003439">
    <property type="entry name" value="ABC_transporter-like_ATP-bd"/>
</dbReference>
<evidence type="ECO:0000256" key="5">
    <source>
        <dbReference type="ARBA" id="ARBA00022840"/>
    </source>
</evidence>
<evidence type="ECO:0000256" key="4">
    <source>
        <dbReference type="ARBA" id="ARBA00022741"/>
    </source>
</evidence>
<dbReference type="InterPro" id="IPR003593">
    <property type="entry name" value="AAA+_ATPase"/>
</dbReference>
<dbReference type="GO" id="GO:0005524">
    <property type="term" value="F:ATP binding"/>
    <property type="evidence" value="ECO:0007669"/>
    <property type="project" value="UniProtKB-KW"/>
</dbReference>
<dbReference type="SUPFAM" id="SSF90123">
    <property type="entry name" value="ABC transporter transmembrane region"/>
    <property type="match status" value="1"/>
</dbReference>
<feature type="transmembrane region" description="Helical" evidence="9">
    <location>
        <begin position="250"/>
        <end position="269"/>
    </location>
</feature>
<evidence type="ECO:0000256" key="2">
    <source>
        <dbReference type="ARBA" id="ARBA00022448"/>
    </source>
</evidence>
<protein>
    <recommendedName>
        <fullName evidence="14">ABC transporter domain-containing protein</fullName>
    </recommendedName>
</protein>
<proteinExistence type="inferred from homology"/>
<reference evidence="12 13" key="1">
    <citation type="submission" date="2014-04" db="EMBL/GenBank/DDBJ databases">
        <authorList>
            <consortium name="DOE Joint Genome Institute"/>
            <person name="Kuo A."/>
            <person name="Martino E."/>
            <person name="Perotto S."/>
            <person name="Kohler A."/>
            <person name="Nagy L.G."/>
            <person name="Floudas D."/>
            <person name="Copeland A."/>
            <person name="Barry K.W."/>
            <person name="Cichocki N."/>
            <person name="Veneault-Fourrey C."/>
            <person name="LaButti K."/>
            <person name="Lindquist E.A."/>
            <person name="Lipzen A."/>
            <person name="Lundell T."/>
            <person name="Morin E."/>
            <person name="Murat C."/>
            <person name="Sun H."/>
            <person name="Tunlid A."/>
            <person name="Henrissat B."/>
            <person name="Grigoriev I.V."/>
            <person name="Hibbett D.S."/>
            <person name="Martin F."/>
            <person name="Nordberg H.P."/>
            <person name="Cantor M.N."/>
            <person name="Hua S.X."/>
        </authorList>
    </citation>
    <scope>NUCLEOTIDE SEQUENCE [LARGE SCALE GENOMIC DNA]</scope>
    <source>
        <strain evidence="12 13">Zn</strain>
    </source>
</reference>
<evidence type="ECO:0000256" key="9">
    <source>
        <dbReference type="SAM" id="Phobius"/>
    </source>
</evidence>
<dbReference type="CDD" id="cd18583">
    <property type="entry name" value="ABC_6TM_HMT1"/>
    <property type="match status" value="1"/>
</dbReference>
<dbReference type="PANTHER" id="PTHR24221">
    <property type="entry name" value="ATP-BINDING CASSETTE SUB-FAMILY B"/>
    <property type="match status" value="1"/>
</dbReference>
<dbReference type="PROSITE" id="PS50929">
    <property type="entry name" value="ABC_TM1F"/>
    <property type="match status" value="1"/>
</dbReference>
<dbReference type="EMBL" id="KN832875">
    <property type="protein sequence ID" value="KIN01787.1"/>
    <property type="molecule type" value="Genomic_DNA"/>
</dbReference>
<dbReference type="InterPro" id="IPR036640">
    <property type="entry name" value="ABC1_TM_sf"/>
</dbReference>
<sequence>MGVMIDNMSAYAQGDSTRNIWLPVVAYAVLLFVNGDAGIGWIRKWLWLPLEQRSYVALSTASQAHIMSLSSDFHESDNKNTSDLMQAATTGRSVIDLLETICFQVVPMFVDSVIAFGYLWFLFGPFMGLIVATTFFSYLYITAKFIAATAEQRRQYTAVHRKEYIVGHQSLESWNIASLFNMIPHEQQRYERAVNSHMSSKRIQEFSSQYMNAAQSLTMTCGLIGGLYLATFQVAKEGKSIGELTTFLAYWAQLQGPLFFFSSVFKTIFHRLMDAERLLELFKMKPTVTDTPDAKPLALRKGEIKFDHVSFAYDVRKPILKNVNFVVPAGKTVALVGPTGSGKSTMLKLLDRFYDVKSGCISIDGQDIRAVTLKSCSLRDNIGVVPQEPMLFNDSIMNNIRYARLTASTEEIHNACRAAALHDKIMTFPDRYYTKIGDRGVKLSGGEKQRIAIARAILKRPEIILLDEATSAVDTETEHTIREGFKKLCEDRTTIIVAHRLSTIMQSDRILVVIDGEIIEEGSHHELIRARGKYHDLWSKQVFVEPEVEQPNPVISQTADCILINDLGADDDGSRSRRMRQC</sequence>
<dbReference type="GO" id="GO:0016887">
    <property type="term" value="F:ATP hydrolysis activity"/>
    <property type="evidence" value="ECO:0007669"/>
    <property type="project" value="InterPro"/>
</dbReference>
<evidence type="ECO:0000313" key="13">
    <source>
        <dbReference type="Proteomes" id="UP000054321"/>
    </source>
</evidence>
<keyword evidence="4" id="KW-0547">Nucleotide-binding</keyword>
<evidence type="ECO:0000256" key="1">
    <source>
        <dbReference type="ARBA" id="ARBA00004141"/>
    </source>
</evidence>
<dbReference type="InterPro" id="IPR011527">
    <property type="entry name" value="ABC1_TM_dom"/>
</dbReference>
<dbReference type="InterPro" id="IPR017871">
    <property type="entry name" value="ABC_transporter-like_CS"/>
</dbReference>
<evidence type="ECO:0000256" key="6">
    <source>
        <dbReference type="ARBA" id="ARBA00022989"/>
    </source>
</evidence>
<dbReference type="InterPro" id="IPR039421">
    <property type="entry name" value="Type_1_exporter"/>
</dbReference>
<dbReference type="AlphaFoldDB" id="A0A0C3HHH5"/>
<dbReference type="OrthoDB" id="6500128at2759"/>
<keyword evidence="7 9" id="KW-0472">Membrane</keyword>
<dbReference type="InParanoid" id="A0A0C3HHH5"/>
<organism evidence="12 13">
    <name type="scientific">Oidiodendron maius (strain Zn)</name>
    <dbReference type="NCBI Taxonomy" id="913774"/>
    <lineage>
        <taxon>Eukaryota</taxon>
        <taxon>Fungi</taxon>
        <taxon>Dikarya</taxon>
        <taxon>Ascomycota</taxon>
        <taxon>Pezizomycotina</taxon>
        <taxon>Leotiomycetes</taxon>
        <taxon>Leotiomycetes incertae sedis</taxon>
        <taxon>Myxotrichaceae</taxon>
        <taxon>Oidiodendron</taxon>
    </lineage>
</organism>
<dbReference type="GO" id="GO:0016020">
    <property type="term" value="C:membrane"/>
    <property type="evidence" value="ECO:0007669"/>
    <property type="project" value="UniProtKB-SubCell"/>
</dbReference>
<keyword evidence="6 9" id="KW-1133">Transmembrane helix</keyword>
<keyword evidence="2" id="KW-0813">Transport</keyword>
<dbReference type="Proteomes" id="UP000054321">
    <property type="component" value="Unassembled WGS sequence"/>
</dbReference>
<feature type="transmembrane region" description="Helical" evidence="9">
    <location>
        <begin position="210"/>
        <end position="230"/>
    </location>
</feature>